<evidence type="ECO:0000313" key="4">
    <source>
        <dbReference type="EMBL" id="PGH16278.1"/>
    </source>
</evidence>
<reference evidence="4 5" key="1">
    <citation type="submission" date="2017-10" db="EMBL/GenBank/DDBJ databases">
        <title>Comparative genomics in systemic dimorphic fungi from Ajellomycetaceae.</title>
        <authorList>
            <person name="Munoz J.F."/>
            <person name="Mcewen J.G."/>
            <person name="Clay O.K."/>
            <person name="Cuomo C.A."/>
        </authorList>
    </citation>
    <scope>NUCLEOTIDE SEQUENCE [LARGE SCALE GENOMIC DNA]</scope>
    <source>
        <strain evidence="4 5">UAMH5409</strain>
    </source>
</reference>
<proteinExistence type="predicted"/>
<dbReference type="AlphaFoldDB" id="A0A2B7Y5V6"/>
<feature type="domain" description="Thioester reductase (TE)" evidence="3">
    <location>
        <begin position="89"/>
        <end position="258"/>
    </location>
</feature>
<comment type="caution">
    <text evidence="4">The sequence shown here is derived from an EMBL/GenBank/DDBJ whole genome shotgun (WGS) entry which is preliminary data.</text>
</comment>
<dbReference type="PANTHER" id="PTHR44845:SF4">
    <property type="entry name" value="NONRIBOSOMAL PEPTIDE SYNTHASE INPA"/>
    <property type="match status" value="1"/>
</dbReference>
<dbReference type="Pfam" id="PF07993">
    <property type="entry name" value="NAD_binding_4"/>
    <property type="match status" value="1"/>
</dbReference>
<evidence type="ECO:0000313" key="5">
    <source>
        <dbReference type="Proteomes" id="UP000223968"/>
    </source>
</evidence>
<keyword evidence="1" id="KW-0596">Phosphopantetheine</keyword>
<dbReference type="Gene3D" id="3.40.50.720">
    <property type="entry name" value="NAD(P)-binding Rossmann-like Domain"/>
    <property type="match status" value="1"/>
</dbReference>
<dbReference type="SUPFAM" id="SSF51735">
    <property type="entry name" value="NAD(P)-binding Rossmann-fold domains"/>
    <property type="match status" value="1"/>
</dbReference>
<protein>
    <recommendedName>
        <fullName evidence="3">Thioester reductase (TE) domain-containing protein</fullName>
    </recommendedName>
</protein>
<keyword evidence="2" id="KW-0597">Phosphoprotein</keyword>
<gene>
    <name evidence="4" type="ORF">AJ79_01817</name>
</gene>
<evidence type="ECO:0000256" key="2">
    <source>
        <dbReference type="ARBA" id="ARBA00022553"/>
    </source>
</evidence>
<sequence length="264" mass="29117">MPALSAAEIKHSAGPGRPRCYYRLNWYRLSSSYQSGEFRQTEFWCFYRHPETITVETSTKVDVLESFASLREELIWATSKVISGKTVFVTGGTGFLGTHIVRQLCDRPDCEKAIVHVRGTNPDAALERLINSAKRAVCWSDNYLPKIEAWAENLAKPKLGLIRGQWASLTGRDSNCGLVNSIIHAGNAVNWKAGYEVLKAANVNLTMELIKAALVTPAKPAFVYVSGGHRWSAGEDDATISRGVASSNGYSQMKMVAELPTKDF</sequence>
<dbReference type="OrthoDB" id="416786at2759"/>
<name>A0A2B7Y5V6_9EURO</name>
<dbReference type="InterPro" id="IPR036291">
    <property type="entry name" value="NAD(P)-bd_dom_sf"/>
</dbReference>
<dbReference type="STRING" id="1447875.A0A2B7Y5V6"/>
<dbReference type="EMBL" id="PDNB01000018">
    <property type="protein sequence ID" value="PGH16278.1"/>
    <property type="molecule type" value="Genomic_DNA"/>
</dbReference>
<keyword evidence="5" id="KW-1185">Reference proteome</keyword>
<dbReference type="PANTHER" id="PTHR44845">
    <property type="entry name" value="CARRIER DOMAIN-CONTAINING PROTEIN"/>
    <property type="match status" value="1"/>
</dbReference>
<dbReference type="InterPro" id="IPR013120">
    <property type="entry name" value="FAR_NAD-bd"/>
</dbReference>
<accession>A0A2B7Y5V6</accession>
<evidence type="ECO:0000259" key="3">
    <source>
        <dbReference type="Pfam" id="PF07993"/>
    </source>
</evidence>
<dbReference type="Proteomes" id="UP000223968">
    <property type="component" value="Unassembled WGS sequence"/>
</dbReference>
<organism evidence="4 5">
    <name type="scientific">Helicocarpus griseus UAMH5409</name>
    <dbReference type="NCBI Taxonomy" id="1447875"/>
    <lineage>
        <taxon>Eukaryota</taxon>
        <taxon>Fungi</taxon>
        <taxon>Dikarya</taxon>
        <taxon>Ascomycota</taxon>
        <taxon>Pezizomycotina</taxon>
        <taxon>Eurotiomycetes</taxon>
        <taxon>Eurotiomycetidae</taxon>
        <taxon>Onygenales</taxon>
        <taxon>Ajellomycetaceae</taxon>
        <taxon>Helicocarpus</taxon>
    </lineage>
</organism>
<evidence type="ECO:0000256" key="1">
    <source>
        <dbReference type="ARBA" id="ARBA00022450"/>
    </source>
</evidence>